<dbReference type="InterPro" id="IPR011006">
    <property type="entry name" value="CheY-like_superfamily"/>
</dbReference>
<dbReference type="Proteomes" id="UP000528964">
    <property type="component" value="Unassembled WGS sequence"/>
</dbReference>
<name>A0A7W6D4Z9_9HYPH</name>
<organism evidence="3 4">
    <name type="scientific">Hansschlegelia beijingensis</name>
    <dbReference type="NCBI Taxonomy" id="1133344"/>
    <lineage>
        <taxon>Bacteria</taxon>
        <taxon>Pseudomonadati</taxon>
        <taxon>Pseudomonadota</taxon>
        <taxon>Alphaproteobacteria</taxon>
        <taxon>Hyphomicrobiales</taxon>
        <taxon>Methylopilaceae</taxon>
        <taxon>Hansschlegelia</taxon>
    </lineage>
</organism>
<evidence type="ECO:0000313" key="4">
    <source>
        <dbReference type="Proteomes" id="UP000528964"/>
    </source>
</evidence>
<comment type="caution">
    <text evidence="3">The sequence shown here is derived from an EMBL/GenBank/DDBJ whole genome shotgun (WGS) entry which is preliminary data.</text>
</comment>
<dbReference type="GO" id="GO:0016887">
    <property type="term" value="F:ATP hydrolysis activity"/>
    <property type="evidence" value="ECO:0007669"/>
    <property type="project" value="TreeGrafter"/>
</dbReference>
<gene>
    <name evidence="3" type="ORF">GGR24_001945</name>
</gene>
<accession>A0A7W6D4Z9</accession>
<protein>
    <submittedName>
        <fullName evidence="3">Pilus assembly protein CpaE</fullName>
    </submittedName>
</protein>
<dbReference type="GO" id="GO:0009898">
    <property type="term" value="C:cytoplasmic side of plasma membrane"/>
    <property type="evidence" value="ECO:0007669"/>
    <property type="project" value="TreeGrafter"/>
</dbReference>
<dbReference type="GO" id="GO:0005524">
    <property type="term" value="F:ATP binding"/>
    <property type="evidence" value="ECO:0007669"/>
    <property type="project" value="UniProtKB-KW"/>
</dbReference>
<evidence type="ECO:0000313" key="3">
    <source>
        <dbReference type="EMBL" id="MBB3973288.1"/>
    </source>
</evidence>
<sequence>MMIKHVQEQAGGFGSQADGSGGAAAQVIAPLPRVSIQAFCETPEIARLIEQSTSDRRMEKAHVKVQMGGGLAASEAYKNAPTPNVIVIEGDAHRERLLETLDRLAEVCDNDTKVVVVGQVNDVLLYRELMRLGVSDYLVPPFGVVDLVRSLSEIFRAPGADPVGRTVAFVGAKGGVGASTVAHNVSWAIARQLKLDCVVVDLDLAFGTAGLDFNQDPPQGVAEVVFAPDRLDAALVDRLLSKCTEQLSLLAAPATLDRVYDFHEDVFDPLLEILRSNVPCAVLDIPHVWTAWSKRTLIAADEVVLVASPDLANLRNAKNIIDLLRSARPNDAAPRLVLNQVNVPKRAEIKPNDFAKALDLQPSAIVAFDPQLFGTAANNGQMIAETAPSNKVNDAFLELAKKLTGKSEARRVKKTMLDPIMARINWKKAG</sequence>
<keyword evidence="4" id="KW-1185">Reference proteome</keyword>
<dbReference type="Gene3D" id="3.40.50.300">
    <property type="entry name" value="P-loop containing nucleotide triphosphate hydrolases"/>
    <property type="match status" value="1"/>
</dbReference>
<dbReference type="PANTHER" id="PTHR43384">
    <property type="entry name" value="SEPTUM SITE-DETERMINING PROTEIN MIND HOMOLOG, CHLOROPLASTIC-RELATED"/>
    <property type="match status" value="1"/>
</dbReference>
<dbReference type="EMBL" id="JACIDR010000002">
    <property type="protein sequence ID" value="MBB3973288.1"/>
    <property type="molecule type" value="Genomic_DNA"/>
</dbReference>
<dbReference type="SUPFAM" id="SSF52540">
    <property type="entry name" value="P-loop containing nucleoside triphosphate hydrolases"/>
    <property type="match status" value="1"/>
</dbReference>
<dbReference type="Gene3D" id="3.40.50.2300">
    <property type="match status" value="1"/>
</dbReference>
<dbReference type="GO" id="GO:0051782">
    <property type="term" value="P:negative regulation of cell division"/>
    <property type="evidence" value="ECO:0007669"/>
    <property type="project" value="TreeGrafter"/>
</dbReference>
<evidence type="ECO:0000256" key="1">
    <source>
        <dbReference type="ARBA" id="ARBA00022741"/>
    </source>
</evidence>
<dbReference type="SUPFAM" id="SSF52172">
    <property type="entry name" value="CheY-like"/>
    <property type="match status" value="1"/>
</dbReference>
<keyword evidence="2" id="KW-0067">ATP-binding</keyword>
<dbReference type="InterPro" id="IPR027417">
    <property type="entry name" value="P-loop_NTPase"/>
</dbReference>
<dbReference type="InterPro" id="IPR050625">
    <property type="entry name" value="ParA/MinD_ATPase"/>
</dbReference>
<dbReference type="GO" id="GO:0005829">
    <property type="term" value="C:cytosol"/>
    <property type="evidence" value="ECO:0007669"/>
    <property type="project" value="TreeGrafter"/>
</dbReference>
<proteinExistence type="predicted"/>
<reference evidence="3 4" key="1">
    <citation type="submission" date="2020-08" db="EMBL/GenBank/DDBJ databases">
        <title>Genomic Encyclopedia of Type Strains, Phase IV (KMG-IV): sequencing the most valuable type-strain genomes for metagenomic binning, comparative biology and taxonomic classification.</title>
        <authorList>
            <person name="Goeker M."/>
        </authorList>
    </citation>
    <scope>NUCLEOTIDE SEQUENCE [LARGE SCALE GENOMIC DNA]</scope>
    <source>
        <strain evidence="3 4">DSM 25481</strain>
    </source>
</reference>
<dbReference type="PANTHER" id="PTHR43384:SF6">
    <property type="entry name" value="SEPTUM SITE-DETERMINING PROTEIN MIND HOMOLOG, CHLOROPLASTIC"/>
    <property type="match status" value="1"/>
</dbReference>
<dbReference type="AlphaFoldDB" id="A0A7W6D4Z9"/>
<evidence type="ECO:0000256" key="2">
    <source>
        <dbReference type="ARBA" id="ARBA00022840"/>
    </source>
</evidence>
<keyword evidence="1" id="KW-0547">Nucleotide-binding</keyword>